<feature type="compositionally biased region" description="Basic residues" evidence="1">
    <location>
        <begin position="105"/>
        <end position="122"/>
    </location>
</feature>
<accession>A0AAW0SBJ0</accession>
<feature type="region of interest" description="Disordered" evidence="1">
    <location>
        <begin position="1"/>
        <end position="34"/>
    </location>
</feature>
<organism evidence="2 3">
    <name type="scientific">Scylla paramamosain</name>
    <name type="common">Mud crab</name>
    <dbReference type="NCBI Taxonomy" id="85552"/>
    <lineage>
        <taxon>Eukaryota</taxon>
        <taxon>Metazoa</taxon>
        <taxon>Ecdysozoa</taxon>
        <taxon>Arthropoda</taxon>
        <taxon>Crustacea</taxon>
        <taxon>Multicrustacea</taxon>
        <taxon>Malacostraca</taxon>
        <taxon>Eumalacostraca</taxon>
        <taxon>Eucarida</taxon>
        <taxon>Decapoda</taxon>
        <taxon>Pleocyemata</taxon>
        <taxon>Brachyura</taxon>
        <taxon>Eubrachyura</taxon>
        <taxon>Portunoidea</taxon>
        <taxon>Portunidae</taxon>
        <taxon>Portuninae</taxon>
        <taxon>Scylla</taxon>
    </lineage>
</organism>
<gene>
    <name evidence="2" type="ORF">O3P69_019810</name>
</gene>
<feature type="compositionally biased region" description="Acidic residues" evidence="1">
    <location>
        <begin position="14"/>
        <end position="27"/>
    </location>
</feature>
<comment type="caution">
    <text evidence="2">The sequence shown here is derived from an EMBL/GenBank/DDBJ whole genome shotgun (WGS) entry which is preliminary data.</text>
</comment>
<feature type="region of interest" description="Disordered" evidence="1">
    <location>
        <begin position="243"/>
        <end position="263"/>
    </location>
</feature>
<feature type="compositionally biased region" description="Gly residues" evidence="1">
    <location>
        <begin position="245"/>
        <end position="257"/>
    </location>
</feature>
<dbReference type="Proteomes" id="UP001487740">
    <property type="component" value="Unassembled WGS sequence"/>
</dbReference>
<reference evidence="2 3" key="1">
    <citation type="submission" date="2023-03" db="EMBL/GenBank/DDBJ databases">
        <title>High-quality genome of Scylla paramamosain provides insights in environmental adaptation.</title>
        <authorList>
            <person name="Zhang L."/>
        </authorList>
    </citation>
    <scope>NUCLEOTIDE SEQUENCE [LARGE SCALE GENOMIC DNA]</scope>
    <source>
        <strain evidence="2">LZ_2023a</strain>
        <tissue evidence="2">Muscle</tissue>
    </source>
</reference>
<protein>
    <submittedName>
        <fullName evidence="2">Uncharacterized protein</fullName>
    </submittedName>
</protein>
<feature type="compositionally biased region" description="Low complexity" evidence="1">
    <location>
        <begin position="94"/>
        <end position="104"/>
    </location>
</feature>
<dbReference type="EMBL" id="JARAKH010004207">
    <property type="protein sequence ID" value="KAK8372132.1"/>
    <property type="molecule type" value="Genomic_DNA"/>
</dbReference>
<name>A0AAW0SBJ0_SCYPA</name>
<evidence type="ECO:0000256" key="1">
    <source>
        <dbReference type="SAM" id="MobiDB-lite"/>
    </source>
</evidence>
<feature type="compositionally biased region" description="Low complexity" evidence="1">
    <location>
        <begin position="1"/>
        <end position="13"/>
    </location>
</feature>
<evidence type="ECO:0000313" key="3">
    <source>
        <dbReference type="Proteomes" id="UP001487740"/>
    </source>
</evidence>
<proteinExistence type="predicted"/>
<feature type="compositionally biased region" description="Pro residues" evidence="1">
    <location>
        <begin position="135"/>
        <end position="146"/>
    </location>
</feature>
<dbReference type="AlphaFoldDB" id="A0AAW0SBJ0"/>
<evidence type="ECO:0000313" key="2">
    <source>
        <dbReference type="EMBL" id="KAK8372132.1"/>
    </source>
</evidence>
<keyword evidence="3" id="KW-1185">Reference proteome</keyword>
<feature type="region of interest" description="Disordered" evidence="1">
    <location>
        <begin position="68"/>
        <end position="146"/>
    </location>
</feature>
<sequence>MSEVPVVGSPVPEYEVEEEEEEEDEEEARMRKKKRLLPVALPPADKGILMSPSYRSRDDYRPKAVKFADGVLPGEGTSPSGGEEIHSPPPPTPTTTTTATTTTATRKKEKKFRKKRKVKVKLIKLYTGDKDGSHSPPPPPGSPPPFTALKLYPGYTHYTFTAPSTAVIYTQPSPQQYAYNQVAAIPGGVVVANRGGATTPTNPPTGMFSYPGYVYTTLYSPSPSPAQPTSLQYILPAATAAAAAGAGGGGGGGGGGGARRKEE</sequence>